<organism evidence="4 5">
    <name type="scientific">Lithospermum erythrorhizon</name>
    <name type="common">Purple gromwell</name>
    <name type="synonym">Lithospermum officinale var. erythrorhizon</name>
    <dbReference type="NCBI Taxonomy" id="34254"/>
    <lineage>
        <taxon>Eukaryota</taxon>
        <taxon>Viridiplantae</taxon>
        <taxon>Streptophyta</taxon>
        <taxon>Embryophyta</taxon>
        <taxon>Tracheophyta</taxon>
        <taxon>Spermatophyta</taxon>
        <taxon>Magnoliopsida</taxon>
        <taxon>eudicotyledons</taxon>
        <taxon>Gunneridae</taxon>
        <taxon>Pentapetalae</taxon>
        <taxon>asterids</taxon>
        <taxon>lamiids</taxon>
        <taxon>Boraginales</taxon>
        <taxon>Boraginaceae</taxon>
        <taxon>Boraginoideae</taxon>
        <taxon>Lithospermeae</taxon>
        <taxon>Lithospermum</taxon>
    </lineage>
</organism>
<comment type="caution">
    <text evidence="4">The sequence shown here is derived from an EMBL/GenBank/DDBJ whole genome shotgun (WGS) entry which is preliminary data.</text>
</comment>
<dbReference type="GO" id="GO:1990904">
    <property type="term" value="C:ribonucleoprotein complex"/>
    <property type="evidence" value="ECO:0007669"/>
    <property type="project" value="UniProtKB-KW"/>
</dbReference>
<evidence type="ECO:0000256" key="1">
    <source>
        <dbReference type="ARBA" id="ARBA00022980"/>
    </source>
</evidence>
<dbReference type="EMBL" id="BAABME010007277">
    <property type="protein sequence ID" value="GAA0170518.1"/>
    <property type="molecule type" value="Genomic_DNA"/>
</dbReference>
<gene>
    <name evidence="4" type="ORF">LIER_24756</name>
</gene>
<evidence type="ECO:0000256" key="2">
    <source>
        <dbReference type="ARBA" id="ARBA00023274"/>
    </source>
</evidence>
<protein>
    <submittedName>
        <fullName evidence="4">Uncharacterized protein</fullName>
    </submittedName>
</protein>
<dbReference type="PANTHER" id="PTHR11843">
    <property type="entry name" value="40S RIBOSOMAL PROTEIN S12"/>
    <property type="match status" value="1"/>
</dbReference>
<reference evidence="4 5" key="1">
    <citation type="submission" date="2024-01" db="EMBL/GenBank/DDBJ databases">
        <title>The complete chloroplast genome sequence of Lithospermum erythrorhizon: insights into the phylogenetic relationship among Boraginaceae species and the maternal lineages of purple gromwells.</title>
        <authorList>
            <person name="Okada T."/>
            <person name="Watanabe K."/>
        </authorList>
    </citation>
    <scope>NUCLEOTIDE SEQUENCE [LARGE SCALE GENOMIC DNA]</scope>
</reference>
<evidence type="ECO:0000313" key="5">
    <source>
        <dbReference type="Proteomes" id="UP001454036"/>
    </source>
</evidence>
<keyword evidence="5" id="KW-1185">Reference proteome</keyword>
<dbReference type="InterPro" id="IPR029064">
    <property type="entry name" value="Ribosomal_eL30-like_sf"/>
</dbReference>
<feature type="chain" id="PRO_5043371512" evidence="3">
    <location>
        <begin position="24"/>
        <end position="107"/>
    </location>
</feature>
<sequence>MKRSSRTELNLMLLLTFTTFILCCSDDVAVAKAPAPTPALGEPMYIMTALQMVLRSLRNILLNYVSWLTIVTNRIILKLVKALCDHHNVSLITVPSAKTRGEWAGVS</sequence>
<proteinExistence type="predicted"/>
<evidence type="ECO:0000313" key="4">
    <source>
        <dbReference type="EMBL" id="GAA0170518.1"/>
    </source>
</evidence>
<keyword evidence="3" id="KW-0732">Signal</keyword>
<dbReference type="GO" id="GO:0005840">
    <property type="term" value="C:ribosome"/>
    <property type="evidence" value="ECO:0007669"/>
    <property type="project" value="UniProtKB-KW"/>
</dbReference>
<dbReference type="Gene3D" id="3.30.1330.30">
    <property type="match status" value="1"/>
</dbReference>
<dbReference type="AlphaFoldDB" id="A0AAV3R5I8"/>
<evidence type="ECO:0000256" key="3">
    <source>
        <dbReference type="SAM" id="SignalP"/>
    </source>
</evidence>
<keyword evidence="2" id="KW-0687">Ribonucleoprotein</keyword>
<dbReference type="Proteomes" id="UP001454036">
    <property type="component" value="Unassembled WGS sequence"/>
</dbReference>
<keyword evidence="1" id="KW-0689">Ribosomal protein</keyword>
<feature type="signal peptide" evidence="3">
    <location>
        <begin position="1"/>
        <end position="23"/>
    </location>
</feature>
<accession>A0AAV3R5I8</accession>
<name>A0AAV3R5I8_LITER</name>